<dbReference type="Pfam" id="PF04074">
    <property type="entry name" value="DUF386"/>
    <property type="match status" value="1"/>
</dbReference>
<dbReference type="PANTHER" id="PTHR34986:SF1">
    <property type="entry name" value="PROTEIN YIAL"/>
    <property type="match status" value="1"/>
</dbReference>
<dbReference type="Proteomes" id="UP000283872">
    <property type="component" value="Unassembled WGS sequence"/>
</dbReference>
<dbReference type="AlphaFoldDB" id="A0A3E5E4W2"/>
<dbReference type="InterPro" id="IPR037012">
    <property type="entry name" value="NanQ/TabA/YiaL_sf"/>
</dbReference>
<dbReference type="Gene3D" id="2.60.120.370">
    <property type="entry name" value="YhcH/YjgK/YiaL"/>
    <property type="match status" value="1"/>
</dbReference>
<evidence type="ECO:0000313" key="1">
    <source>
        <dbReference type="EMBL" id="RGS16057.1"/>
    </source>
</evidence>
<gene>
    <name evidence="1" type="ORF">DWY11_07240</name>
</gene>
<dbReference type="PANTHER" id="PTHR34986">
    <property type="entry name" value="EVOLVED BETA-GALACTOSIDASE SUBUNIT BETA"/>
    <property type="match status" value="1"/>
</dbReference>
<dbReference type="NCBIfam" id="TIGR00022">
    <property type="entry name" value="YhcH/YjgK/YiaL family protein"/>
    <property type="match status" value="1"/>
</dbReference>
<organism evidence="1 2">
    <name type="scientific">Segatella copri</name>
    <dbReference type="NCBI Taxonomy" id="165179"/>
    <lineage>
        <taxon>Bacteria</taxon>
        <taxon>Pseudomonadati</taxon>
        <taxon>Bacteroidota</taxon>
        <taxon>Bacteroidia</taxon>
        <taxon>Bacteroidales</taxon>
        <taxon>Prevotellaceae</taxon>
        <taxon>Segatella</taxon>
    </lineage>
</organism>
<dbReference type="RefSeq" id="WP_117586742.1">
    <property type="nucleotide sequence ID" value="NZ_QRVA01000014.1"/>
</dbReference>
<name>A0A3E5E4W2_9BACT</name>
<dbReference type="GO" id="GO:0005829">
    <property type="term" value="C:cytosol"/>
    <property type="evidence" value="ECO:0007669"/>
    <property type="project" value="TreeGrafter"/>
</dbReference>
<evidence type="ECO:0000313" key="2">
    <source>
        <dbReference type="Proteomes" id="UP000283872"/>
    </source>
</evidence>
<accession>A0A3E5E4W2</accession>
<proteinExistence type="predicted"/>
<dbReference type="SUPFAM" id="SSF51197">
    <property type="entry name" value="Clavaminate synthase-like"/>
    <property type="match status" value="1"/>
</dbReference>
<sequence length="147" mass="16598">MVVDTLDNLEKYVSLNPLFADVVKFIKENDLSKLEDGKHFIKEGNLFVNITTAHGKSEEDAVFETHRKMIDIQIPLDNEETYGYTPLADLPEVEYNEAKDVTKYPGVKAQTLVTCKPGQFAVFWPQDGHQPCIGSGDIHKAIFKIKN</sequence>
<comment type="caution">
    <text evidence="1">The sequence shown here is derived from an EMBL/GenBank/DDBJ whole genome shotgun (WGS) entry which is preliminary data.</text>
</comment>
<dbReference type="InterPro" id="IPR004375">
    <property type="entry name" value="NanQ/TabA/YiaL"/>
</dbReference>
<reference evidence="1 2" key="1">
    <citation type="submission" date="2018-08" db="EMBL/GenBank/DDBJ databases">
        <title>A genome reference for cultivated species of the human gut microbiota.</title>
        <authorList>
            <person name="Zou Y."/>
            <person name="Xue W."/>
            <person name="Luo G."/>
        </authorList>
    </citation>
    <scope>NUCLEOTIDE SEQUENCE [LARGE SCALE GENOMIC DNA]</scope>
    <source>
        <strain evidence="1 2">AF24-12</strain>
    </source>
</reference>
<dbReference type="EMBL" id="QRVA01000014">
    <property type="protein sequence ID" value="RGS16057.1"/>
    <property type="molecule type" value="Genomic_DNA"/>
</dbReference>
<protein>
    <submittedName>
        <fullName evidence="1">DUF386 domain-containing protein</fullName>
    </submittedName>
</protein>